<dbReference type="AlphaFoldDB" id="K0RBA4"/>
<dbReference type="OrthoDB" id="50449at2759"/>
<accession>K0RBA4</accession>
<organism evidence="1 2">
    <name type="scientific">Thalassiosira oceanica</name>
    <name type="common">Marine diatom</name>
    <dbReference type="NCBI Taxonomy" id="159749"/>
    <lineage>
        <taxon>Eukaryota</taxon>
        <taxon>Sar</taxon>
        <taxon>Stramenopiles</taxon>
        <taxon>Ochrophyta</taxon>
        <taxon>Bacillariophyta</taxon>
        <taxon>Coscinodiscophyceae</taxon>
        <taxon>Thalassiosirophycidae</taxon>
        <taxon>Thalassiosirales</taxon>
        <taxon>Thalassiosiraceae</taxon>
        <taxon>Thalassiosira</taxon>
    </lineage>
</organism>
<name>K0RBA4_THAOC</name>
<evidence type="ECO:0000313" key="2">
    <source>
        <dbReference type="Proteomes" id="UP000266841"/>
    </source>
</evidence>
<proteinExistence type="predicted"/>
<evidence type="ECO:0000313" key="1">
    <source>
        <dbReference type="EMBL" id="EJK43722.1"/>
    </source>
</evidence>
<dbReference type="OMA" id="SKEACCE"/>
<dbReference type="Proteomes" id="UP000266841">
    <property type="component" value="Unassembled WGS sequence"/>
</dbReference>
<comment type="caution">
    <text evidence="1">The sequence shown here is derived from an EMBL/GenBank/DDBJ whole genome shotgun (WGS) entry which is preliminary data.</text>
</comment>
<keyword evidence="2" id="KW-1185">Reference proteome</keyword>
<sequence>MTLAPSTWMEATLEACCSKYYGYMLNACMGTSGDAPSGLWYPDWAGQDGTCKNDGNEPEYMASNPVAWMKPSKEACCEANFGWMLNGCLGSSAIRIAIDKWFIDWDDYKCKRDCAVGTGPSCGGRAESWKELFDTRSACCSTKAAWNPMDCLVD</sequence>
<reference evidence="1 2" key="1">
    <citation type="journal article" date="2012" name="Genome Biol.">
        <title>Genome and low-iron response of an oceanic diatom adapted to chronic iron limitation.</title>
        <authorList>
            <person name="Lommer M."/>
            <person name="Specht M."/>
            <person name="Roy A.S."/>
            <person name="Kraemer L."/>
            <person name="Andreson R."/>
            <person name="Gutowska M.A."/>
            <person name="Wolf J."/>
            <person name="Bergner S.V."/>
            <person name="Schilhabel M.B."/>
            <person name="Klostermeier U.C."/>
            <person name="Beiko R.G."/>
            <person name="Rosenstiel P."/>
            <person name="Hippler M."/>
            <person name="Laroche J."/>
        </authorList>
    </citation>
    <scope>NUCLEOTIDE SEQUENCE [LARGE SCALE GENOMIC DNA]</scope>
    <source>
        <strain evidence="1 2">CCMP1005</strain>
    </source>
</reference>
<dbReference type="EMBL" id="AGNL01050719">
    <property type="protein sequence ID" value="EJK43722.1"/>
    <property type="molecule type" value="Genomic_DNA"/>
</dbReference>
<gene>
    <name evidence="1" type="ORF">THAOC_37804</name>
</gene>
<protein>
    <submittedName>
        <fullName evidence="1">Uncharacterized protein</fullName>
    </submittedName>
</protein>